<proteinExistence type="predicted"/>
<evidence type="ECO:0000256" key="2">
    <source>
        <dbReference type="SAM" id="SignalP"/>
    </source>
</evidence>
<feature type="chain" id="PRO_5046448376" evidence="2">
    <location>
        <begin position="22"/>
        <end position="318"/>
    </location>
</feature>
<dbReference type="InterPro" id="IPR025641">
    <property type="entry name" value="DUF4340"/>
</dbReference>
<dbReference type="Proteomes" id="UP001236415">
    <property type="component" value="Chromosome"/>
</dbReference>
<dbReference type="EMBL" id="CP127162">
    <property type="protein sequence ID" value="WIV18524.1"/>
    <property type="molecule type" value="Genomic_DNA"/>
</dbReference>
<name>A0ABY8X1F3_9BACL</name>
<evidence type="ECO:0000313" key="5">
    <source>
        <dbReference type="Proteomes" id="UP001236415"/>
    </source>
</evidence>
<evidence type="ECO:0000259" key="3">
    <source>
        <dbReference type="Pfam" id="PF14238"/>
    </source>
</evidence>
<dbReference type="Pfam" id="PF14238">
    <property type="entry name" value="DUF4340"/>
    <property type="match status" value="1"/>
</dbReference>
<protein>
    <submittedName>
        <fullName evidence="4">DUF4340 domain-containing protein</fullName>
    </submittedName>
</protein>
<accession>A0ABY8X1F3</accession>
<feature type="domain" description="DUF4340" evidence="3">
    <location>
        <begin position="68"/>
        <end position="239"/>
    </location>
</feature>
<reference evidence="4 5" key="1">
    <citation type="submission" date="2023-06" db="EMBL/GenBank/DDBJ databases">
        <title>Paenibacillus polygonum sp. nov., an endophytic bacterium, isolated from Polygonum lapathifolium L. in Nanji Wetland National Nature Reserve, South of Poyang Lake, Jiangxi Province, China.</title>
        <authorList>
            <person name="Yu Z."/>
        </authorList>
    </citation>
    <scope>NUCLEOTIDE SEQUENCE [LARGE SCALE GENOMIC DNA]</scope>
    <source>
        <strain evidence="4 5">C31</strain>
    </source>
</reference>
<sequence length="318" mass="34939">MKKFIPTILLLVVLAGMWAFAHSQNYFQEQAEPEKLMGTDVIDPAAITSFRIVSGGEITELTKQNNEWVMTSPEAYPVNNYAVDEWLDTVTNVDLASVVEENPADLEKYGLSVDDQGIIITTEDGGTIEIALGNHLPTGSKVYAQLGAGQVVSIAETTASNLLLSPLQLMDTTPFEWDNDQLVSLEWESSDISWVLKRKDDEEGETAAWTLNGENIELTDADSLMNQLKTIATDQVLQKPKQGSTSVSFTVTTELEDGTTKVYQGLTDSSEQGMYYVKTNQDMTLAYVISADSVNKVTDKAKDLRNGPSNTEETNTTE</sequence>
<organism evidence="4 5">
    <name type="scientific">Paenibacillus polygoni</name>
    <dbReference type="NCBI Taxonomy" id="3050112"/>
    <lineage>
        <taxon>Bacteria</taxon>
        <taxon>Bacillati</taxon>
        <taxon>Bacillota</taxon>
        <taxon>Bacilli</taxon>
        <taxon>Bacillales</taxon>
        <taxon>Paenibacillaceae</taxon>
        <taxon>Paenibacillus</taxon>
    </lineage>
</organism>
<gene>
    <name evidence="4" type="ORF">QPK24_19470</name>
</gene>
<keyword evidence="2" id="KW-0732">Signal</keyword>
<feature type="compositionally biased region" description="Polar residues" evidence="1">
    <location>
        <begin position="307"/>
        <end position="318"/>
    </location>
</feature>
<feature type="signal peptide" evidence="2">
    <location>
        <begin position="1"/>
        <end position="21"/>
    </location>
</feature>
<keyword evidence="5" id="KW-1185">Reference proteome</keyword>
<evidence type="ECO:0000313" key="4">
    <source>
        <dbReference type="EMBL" id="WIV18524.1"/>
    </source>
</evidence>
<feature type="region of interest" description="Disordered" evidence="1">
    <location>
        <begin position="299"/>
        <end position="318"/>
    </location>
</feature>
<dbReference type="RefSeq" id="WP_285743959.1">
    <property type="nucleotide sequence ID" value="NZ_CP127162.1"/>
</dbReference>
<evidence type="ECO:0000256" key="1">
    <source>
        <dbReference type="SAM" id="MobiDB-lite"/>
    </source>
</evidence>